<evidence type="ECO:0000313" key="3">
    <source>
        <dbReference type="EMBL" id="KAI0524429.1"/>
    </source>
</evidence>
<evidence type="ECO:0000256" key="1">
    <source>
        <dbReference type="SAM" id="Coils"/>
    </source>
</evidence>
<name>A0A8T3BYT9_DENNO</name>
<feature type="compositionally biased region" description="Polar residues" evidence="2">
    <location>
        <begin position="55"/>
        <end position="66"/>
    </location>
</feature>
<dbReference type="EMBL" id="JAGYWB010000004">
    <property type="protein sequence ID" value="KAI0524429.1"/>
    <property type="molecule type" value="Genomic_DNA"/>
</dbReference>
<gene>
    <name evidence="3" type="ORF">KFK09_003798</name>
</gene>
<dbReference type="SMR" id="A0A8T3BYT9"/>
<organism evidence="3 4">
    <name type="scientific">Dendrobium nobile</name>
    <name type="common">Orchid</name>
    <dbReference type="NCBI Taxonomy" id="94219"/>
    <lineage>
        <taxon>Eukaryota</taxon>
        <taxon>Viridiplantae</taxon>
        <taxon>Streptophyta</taxon>
        <taxon>Embryophyta</taxon>
        <taxon>Tracheophyta</taxon>
        <taxon>Spermatophyta</taxon>
        <taxon>Magnoliopsida</taxon>
        <taxon>Liliopsida</taxon>
        <taxon>Asparagales</taxon>
        <taxon>Orchidaceae</taxon>
        <taxon>Epidendroideae</taxon>
        <taxon>Malaxideae</taxon>
        <taxon>Dendrobiinae</taxon>
        <taxon>Dendrobium</taxon>
    </lineage>
</organism>
<feature type="region of interest" description="Disordered" evidence="2">
    <location>
        <begin position="16"/>
        <end position="80"/>
    </location>
</feature>
<protein>
    <submittedName>
        <fullName evidence="3">Uncharacterized protein</fullName>
    </submittedName>
</protein>
<dbReference type="AlphaFoldDB" id="A0A8T3BYT9"/>
<dbReference type="PANTHER" id="PTHR47587:SF2">
    <property type="entry name" value="OS05G0103500 PROTEIN"/>
    <property type="match status" value="1"/>
</dbReference>
<evidence type="ECO:0000256" key="2">
    <source>
        <dbReference type="SAM" id="MobiDB-lite"/>
    </source>
</evidence>
<feature type="compositionally biased region" description="Polar residues" evidence="2">
    <location>
        <begin position="36"/>
        <end position="47"/>
    </location>
</feature>
<dbReference type="PANTHER" id="PTHR47587">
    <property type="entry name" value="OS05G0103500 PROTEIN"/>
    <property type="match status" value="1"/>
</dbReference>
<accession>A0A8T3BYT9</accession>
<keyword evidence="4" id="KW-1185">Reference proteome</keyword>
<dbReference type="OrthoDB" id="70030at2759"/>
<comment type="caution">
    <text evidence="3">The sequence shown here is derived from an EMBL/GenBank/DDBJ whole genome shotgun (WGS) entry which is preliminary data.</text>
</comment>
<sequence length="177" mass="19988">MGESFTIQISTDLIRRLTSNDTKPKKSKKAKPKASQDQLLQPQGKTKPTSDAEKSSSPGKWPQQQTPIFLPFPMSSPLPSSPTIAELEAIKSALQESEKVVEKLEKQETNMVQELTQRAKELREKEFKLPYQKPMPCLNERDDCLQCYKEHLQDPLKCASAVKKFADCARQARQQAG</sequence>
<proteinExistence type="predicted"/>
<feature type="coiled-coil region" evidence="1">
    <location>
        <begin position="87"/>
        <end position="125"/>
    </location>
</feature>
<keyword evidence="1" id="KW-0175">Coiled coil</keyword>
<evidence type="ECO:0000313" key="4">
    <source>
        <dbReference type="Proteomes" id="UP000829196"/>
    </source>
</evidence>
<dbReference type="Proteomes" id="UP000829196">
    <property type="component" value="Unassembled WGS sequence"/>
</dbReference>
<reference evidence="3" key="1">
    <citation type="journal article" date="2022" name="Front. Genet.">
        <title>Chromosome-Scale Assembly of the Dendrobium nobile Genome Provides Insights Into the Molecular Mechanism of the Biosynthesis of the Medicinal Active Ingredient of Dendrobium.</title>
        <authorList>
            <person name="Xu Q."/>
            <person name="Niu S.-C."/>
            <person name="Li K.-L."/>
            <person name="Zheng P.-J."/>
            <person name="Zhang X.-J."/>
            <person name="Jia Y."/>
            <person name="Liu Y."/>
            <person name="Niu Y.-X."/>
            <person name="Yu L.-H."/>
            <person name="Chen D.-F."/>
            <person name="Zhang G.-Q."/>
        </authorList>
    </citation>
    <scope>NUCLEOTIDE SEQUENCE</scope>
    <source>
        <tissue evidence="3">Leaf</tissue>
    </source>
</reference>